<dbReference type="OMA" id="LCTDDGQ"/>
<name>A0A1Y1HKS3_KLENI</name>
<keyword evidence="2" id="KW-0479">Metal-binding</keyword>
<dbReference type="EMBL" id="DF236952">
    <property type="protein sequence ID" value="GAQ77729.1"/>
    <property type="molecule type" value="Genomic_DNA"/>
</dbReference>
<evidence type="ECO:0000256" key="3">
    <source>
        <dbReference type="ARBA" id="ARBA00022801"/>
    </source>
</evidence>
<proteinExistence type="predicted"/>
<dbReference type="InterPro" id="IPR015797">
    <property type="entry name" value="NUDIX_hydrolase-like_dom_sf"/>
</dbReference>
<dbReference type="GO" id="GO:0052751">
    <property type="term" value="F:GDP-mannose hydrolase activity"/>
    <property type="evidence" value="ECO:0000318"/>
    <property type="project" value="GO_Central"/>
</dbReference>
<organism evidence="6 7">
    <name type="scientific">Klebsormidium nitens</name>
    <name type="common">Green alga</name>
    <name type="synonym">Ulothrix nitens</name>
    <dbReference type="NCBI Taxonomy" id="105231"/>
    <lineage>
        <taxon>Eukaryota</taxon>
        <taxon>Viridiplantae</taxon>
        <taxon>Streptophyta</taxon>
        <taxon>Klebsormidiophyceae</taxon>
        <taxon>Klebsormidiales</taxon>
        <taxon>Klebsormidiaceae</taxon>
        <taxon>Klebsormidium</taxon>
    </lineage>
</organism>
<dbReference type="PROSITE" id="PS51462">
    <property type="entry name" value="NUDIX"/>
    <property type="match status" value="1"/>
</dbReference>
<dbReference type="GO" id="GO:0046872">
    <property type="term" value="F:metal ion binding"/>
    <property type="evidence" value="ECO:0007669"/>
    <property type="project" value="UniProtKB-KW"/>
</dbReference>
<evidence type="ECO:0000313" key="7">
    <source>
        <dbReference type="Proteomes" id="UP000054558"/>
    </source>
</evidence>
<evidence type="ECO:0000256" key="2">
    <source>
        <dbReference type="ARBA" id="ARBA00022723"/>
    </source>
</evidence>
<dbReference type="SUPFAM" id="SSF55811">
    <property type="entry name" value="Nudix"/>
    <property type="match status" value="1"/>
</dbReference>
<evidence type="ECO:0000259" key="5">
    <source>
        <dbReference type="PROSITE" id="PS51462"/>
    </source>
</evidence>
<accession>A0A1Y1HKS3</accession>
<dbReference type="Proteomes" id="UP000054558">
    <property type="component" value="Unassembled WGS sequence"/>
</dbReference>
<dbReference type="InterPro" id="IPR055295">
    <property type="entry name" value="NUDT22/NUDT9-like"/>
</dbReference>
<comment type="cofactor">
    <cofactor evidence="1">
        <name>Mg(2+)</name>
        <dbReference type="ChEBI" id="CHEBI:18420"/>
    </cofactor>
</comment>
<evidence type="ECO:0000256" key="1">
    <source>
        <dbReference type="ARBA" id="ARBA00001946"/>
    </source>
</evidence>
<evidence type="ECO:0000256" key="4">
    <source>
        <dbReference type="ARBA" id="ARBA00022842"/>
    </source>
</evidence>
<dbReference type="PANTHER" id="PTHR31835">
    <property type="entry name" value="URIDINE DIPHOSPHATE GLUCOSE PYROPHOSPHATASE"/>
    <property type="match status" value="1"/>
</dbReference>
<dbReference type="InterPro" id="IPR000086">
    <property type="entry name" value="NUDIX_hydrolase_dom"/>
</dbReference>
<reference evidence="6 7" key="1">
    <citation type="journal article" date="2014" name="Nat. Commun.">
        <title>Klebsormidium flaccidum genome reveals primary factors for plant terrestrial adaptation.</title>
        <authorList>
            <person name="Hori K."/>
            <person name="Maruyama F."/>
            <person name="Fujisawa T."/>
            <person name="Togashi T."/>
            <person name="Yamamoto N."/>
            <person name="Seo M."/>
            <person name="Sato S."/>
            <person name="Yamada T."/>
            <person name="Mori H."/>
            <person name="Tajima N."/>
            <person name="Moriyama T."/>
            <person name="Ikeuchi M."/>
            <person name="Watanabe M."/>
            <person name="Wada H."/>
            <person name="Kobayashi K."/>
            <person name="Saito M."/>
            <person name="Masuda T."/>
            <person name="Sasaki-Sekimoto Y."/>
            <person name="Mashiguchi K."/>
            <person name="Awai K."/>
            <person name="Shimojima M."/>
            <person name="Masuda S."/>
            <person name="Iwai M."/>
            <person name="Nobusawa T."/>
            <person name="Narise T."/>
            <person name="Kondo S."/>
            <person name="Saito H."/>
            <person name="Sato R."/>
            <person name="Murakawa M."/>
            <person name="Ihara Y."/>
            <person name="Oshima-Yamada Y."/>
            <person name="Ohtaka K."/>
            <person name="Satoh M."/>
            <person name="Sonobe K."/>
            <person name="Ishii M."/>
            <person name="Ohtani R."/>
            <person name="Kanamori-Sato M."/>
            <person name="Honoki R."/>
            <person name="Miyazaki D."/>
            <person name="Mochizuki H."/>
            <person name="Umetsu J."/>
            <person name="Higashi K."/>
            <person name="Shibata D."/>
            <person name="Kamiya Y."/>
            <person name="Sato N."/>
            <person name="Nakamura Y."/>
            <person name="Tabata S."/>
            <person name="Ida S."/>
            <person name="Kurokawa K."/>
            <person name="Ohta H."/>
        </authorList>
    </citation>
    <scope>NUCLEOTIDE SEQUENCE [LARGE SCALE GENOMIC DNA]</scope>
    <source>
        <strain evidence="6 7">NIES-2285</strain>
    </source>
</reference>
<dbReference type="PANTHER" id="PTHR31835:SF1">
    <property type="entry name" value="URIDINE DIPHOSPHATE GLUCOSE PYROPHOSPHATASE NUDT22"/>
    <property type="match status" value="1"/>
</dbReference>
<keyword evidence="4" id="KW-0460">Magnesium</keyword>
<feature type="domain" description="Nudix hydrolase" evidence="5">
    <location>
        <begin position="129"/>
        <end position="295"/>
    </location>
</feature>
<gene>
    <name evidence="6" type="ORF">KFL_000030090</name>
</gene>
<evidence type="ECO:0000313" key="6">
    <source>
        <dbReference type="EMBL" id="GAQ77729.1"/>
    </source>
</evidence>
<keyword evidence="7" id="KW-1185">Reference proteome</keyword>
<dbReference type="Gene3D" id="3.90.79.10">
    <property type="entry name" value="Nucleoside Triphosphate Pyrophosphohydrolase"/>
    <property type="match status" value="1"/>
</dbReference>
<sequence>MDSLSESGNQGRVFVLPLVCSNGILADDLTVEFSPAFDRSPHPDPGLESSIDQTWEARLARQPSLFNGSKFRYGGCKILESQDGHPSRVCLQLGLTDYKHHVGTALCPRWQEFVVPEAQDDVALCRHIASNLGNGAIVETSDNRVIVLQRGTDVGECPGQPVFPGGHPEPKVVGIAGHDIEPGTSASERNAAISREMFNAILLEILEETGIPLDTLSPPVFLGISRRKTSMRPTAFFYVQCALSSSEIQQHYATAMDKNESTKLTACTQEEVDIEAPKMPGCHEGGAELYRLFLRAKGLAH</sequence>
<dbReference type="OrthoDB" id="242473at2759"/>
<keyword evidence="3" id="KW-0378">Hydrolase</keyword>
<protein>
    <recommendedName>
        <fullName evidence="5">Nudix hydrolase domain-containing protein</fullName>
    </recommendedName>
</protein>
<dbReference type="AlphaFoldDB" id="A0A1Y1HKS3"/>